<accession>A0A5B7I216</accession>
<protein>
    <submittedName>
        <fullName evidence="1">Uncharacterized protein</fullName>
    </submittedName>
</protein>
<dbReference type="EMBL" id="VSRR010043013">
    <property type="protein sequence ID" value="MPC76293.1"/>
    <property type="molecule type" value="Genomic_DNA"/>
</dbReference>
<gene>
    <name evidence="1" type="ORF">E2C01_070702</name>
</gene>
<comment type="caution">
    <text evidence="1">The sequence shown here is derived from an EMBL/GenBank/DDBJ whole genome shotgun (WGS) entry which is preliminary data.</text>
</comment>
<evidence type="ECO:0000313" key="1">
    <source>
        <dbReference type="EMBL" id="MPC76293.1"/>
    </source>
</evidence>
<reference evidence="1 2" key="1">
    <citation type="submission" date="2019-05" db="EMBL/GenBank/DDBJ databases">
        <title>Another draft genome of Portunus trituberculatus and its Hox gene families provides insights of decapod evolution.</title>
        <authorList>
            <person name="Jeong J.-H."/>
            <person name="Song I."/>
            <person name="Kim S."/>
            <person name="Choi T."/>
            <person name="Kim D."/>
            <person name="Ryu S."/>
            <person name="Kim W."/>
        </authorList>
    </citation>
    <scope>NUCLEOTIDE SEQUENCE [LARGE SCALE GENOMIC DNA]</scope>
    <source>
        <tissue evidence="1">Muscle</tissue>
    </source>
</reference>
<sequence length="61" mass="7229">MTVGDTWEGRTVMELVCKYRLVSKKYDGDEKNKKKEKEDDCLWMSVLEISKRREEEDSEPG</sequence>
<proteinExistence type="predicted"/>
<dbReference type="Proteomes" id="UP000324222">
    <property type="component" value="Unassembled WGS sequence"/>
</dbReference>
<keyword evidence="2" id="KW-1185">Reference proteome</keyword>
<dbReference type="AlphaFoldDB" id="A0A5B7I216"/>
<evidence type="ECO:0000313" key="2">
    <source>
        <dbReference type="Proteomes" id="UP000324222"/>
    </source>
</evidence>
<organism evidence="1 2">
    <name type="scientific">Portunus trituberculatus</name>
    <name type="common">Swimming crab</name>
    <name type="synonym">Neptunus trituberculatus</name>
    <dbReference type="NCBI Taxonomy" id="210409"/>
    <lineage>
        <taxon>Eukaryota</taxon>
        <taxon>Metazoa</taxon>
        <taxon>Ecdysozoa</taxon>
        <taxon>Arthropoda</taxon>
        <taxon>Crustacea</taxon>
        <taxon>Multicrustacea</taxon>
        <taxon>Malacostraca</taxon>
        <taxon>Eumalacostraca</taxon>
        <taxon>Eucarida</taxon>
        <taxon>Decapoda</taxon>
        <taxon>Pleocyemata</taxon>
        <taxon>Brachyura</taxon>
        <taxon>Eubrachyura</taxon>
        <taxon>Portunoidea</taxon>
        <taxon>Portunidae</taxon>
        <taxon>Portuninae</taxon>
        <taxon>Portunus</taxon>
    </lineage>
</organism>
<name>A0A5B7I216_PORTR</name>